<dbReference type="Proteomes" id="UP001232750">
    <property type="component" value="Unassembled WGS sequence"/>
</dbReference>
<evidence type="ECO:0000313" key="2">
    <source>
        <dbReference type="Proteomes" id="UP001232750"/>
    </source>
</evidence>
<evidence type="ECO:0000313" key="1">
    <source>
        <dbReference type="EMBL" id="MDJ1650750.1"/>
    </source>
</evidence>
<organism evidence="1 2">
    <name type="scientific">Gordonibacter faecis</name>
    <dbReference type="NCBI Taxonomy" id="3047475"/>
    <lineage>
        <taxon>Bacteria</taxon>
        <taxon>Bacillati</taxon>
        <taxon>Actinomycetota</taxon>
        <taxon>Coriobacteriia</taxon>
        <taxon>Eggerthellales</taxon>
        <taxon>Eggerthellaceae</taxon>
        <taxon>Gordonibacter</taxon>
    </lineage>
</organism>
<comment type="caution">
    <text evidence="1">The sequence shown here is derived from an EMBL/GenBank/DDBJ whole genome shotgun (WGS) entry which is preliminary data.</text>
</comment>
<proteinExistence type="predicted"/>
<sequence length="90" mass="10297">MSNDVHNKFGITAEELDERAAEYESENWSHMEFGEIVKGRPKLYDEKMDTIVVKVPHSRVVAMKRVTSQQGGTRSDFVRRAIDNELIASN</sequence>
<reference evidence="1 2" key="1">
    <citation type="submission" date="2023-05" db="EMBL/GenBank/DDBJ databases">
        <title>Gordonibacter KGMB12511T sp. nov., isolated from faeces of healthy Korean.</title>
        <authorList>
            <person name="Kim H.S."/>
            <person name="Kim J.-S."/>
            <person name="Suh M.K."/>
            <person name="Eom M.K."/>
            <person name="Do H.E."/>
            <person name="Lee J.-S."/>
        </authorList>
    </citation>
    <scope>NUCLEOTIDE SEQUENCE [LARGE SCALE GENOMIC DNA]</scope>
    <source>
        <strain evidence="1 2">KGMB12511</strain>
    </source>
</reference>
<dbReference type="EMBL" id="JASJEU010000014">
    <property type="protein sequence ID" value="MDJ1650750.1"/>
    <property type="molecule type" value="Genomic_DNA"/>
</dbReference>
<keyword evidence="2" id="KW-1185">Reference proteome</keyword>
<gene>
    <name evidence="1" type="ORF">QNJ86_08045</name>
</gene>
<protein>
    <submittedName>
        <fullName evidence="1">Toxin-antitoxin system antitoxin subunit</fullName>
    </submittedName>
</protein>
<accession>A0ABT7DRE5</accession>
<dbReference type="RefSeq" id="WP_283832092.1">
    <property type="nucleotide sequence ID" value="NZ_JASJEU010000014.1"/>
</dbReference>
<name>A0ABT7DRE5_9ACTN</name>